<evidence type="ECO:0000313" key="2">
    <source>
        <dbReference type="Proteomes" id="UP000639772"/>
    </source>
</evidence>
<dbReference type="EMBL" id="JADCNM010000001">
    <property type="protein sequence ID" value="KAG0502299.1"/>
    <property type="molecule type" value="Genomic_DNA"/>
</dbReference>
<dbReference type="Proteomes" id="UP000639772">
    <property type="component" value="Chromosome 1"/>
</dbReference>
<gene>
    <name evidence="1" type="ORF">HPP92_002371</name>
</gene>
<organism evidence="1 2">
    <name type="scientific">Vanilla planifolia</name>
    <name type="common">Vanilla</name>
    <dbReference type="NCBI Taxonomy" id="51239"/>
    <lineage>
        <taxon>Eukaryota</taxon>
        <taxon>Viridiplantae</taxon>
        <taxon>Streptophyta</taxon>
        <taxon>Embryophyta</taxon>
        <taxon>Tracheophyta</taxon>
        <taxon>Spermatophyta</taxon>
        <taxon>Magnoliopsida</taxon>
        <taxon>Liliopsida</taxon>
        <taxon>Asparagales</taxon>
        <taxon>Orchidaceae</taxon>
        <taxon>Vanilloideae</taxon>
        <taxon>Vanilleae</taxon>
        <taxon>Vanilla</taxon>
    </lineage>
</organism>
<comment type="caution">
    <text evidence="1">The sequence shown here is derived from an EMBL/GenBank/DDBJ whole genome shotgun (WGS) entry which is preliminary data.</text>
</comment>
<sequence length="97" mass="11076">MTTINNDQILITWITIGLSHAIHISEIPDHLEARIPMNSTKSIELHQISPKHLKYKGIKSHKNPFEQSNHRQYIFAVSKKQSRKKYGGNQSEALDSG</sequence>
<accession>A0A835VIW6</accession>
<evidence type="ECO:0000313" key="1">
    <source>
        <dbReference type="EMBL" id="KAG0502299.1"/>
    </source>
</evidence>
<proteinExistence type="predicted"/>
<dbReference type="AlphaFoldDB" id="A0A835VIW6"/>
<name>A0A835VIW6_VANPL</name>
<reference evidence="1 2" key="1">
    <citation type="journal article" date="2020" name="Nat. Food">
        <title>A phased Vanilla planifolia genome enables genetic improvement of flavour and production.</title>
        <authorList>
            <person name="Hasing T."/>
            <person name="Tang H."/>
            <person name="Brym M."/>
            <person name="Khazi F."/>
            <person name="Huang T."/>
            <person name="Chambers A.H."/>
        </authorList>
    </citation>
    <scope>NUCLEOTIDE SEQUENCE [LARGE SCALE GENOMIC DNA]</scope>
    <source>
        <tissue evidence="1">Leaf</tissue>
    </source>
</reference>
<protein>
    <submittedName>
        <fullName evidence="1">Uncharacterized protein</fullName>
    </submittedName>
</protein>